<dbReference type="SUPFAM" id="SSF53335">
    <property type="entry name" value="S-adenosyl-L-methionine-dependent methyltransferases"/>
    <property type="match status" value="1"/>
</dbReference>
<evidence type="ECO:0000313" key="2">
    <source>
        <dbReference type="EMBL" id="KDN35742.1"/>
    </source>
</evidence>
<dbReference type="InParanoid" id="A0A066V211"/>
<name>A0A066V211_TILAU</name>
<feature type="domain" description="Methyltransferase type 11" evidence="1">
    <location>
        <begin position="12"/>
        <end position="86"/>
    </location>
</feature>
<evidence type="ECO:0000313" key="3">
    <source>
        <dbReference type="Proteomes" id="UP000027361"/>
    </source>
</evidence>
<sequence>GAWALDIAKNSDDGVEVLGIDISSNLFPENTTKTTFLKVSGTVLDLPRDLDGEVSLVNQRLLIYALRVQDWKEALASIHRVLVPGAGFVQLTEVMTPVSNSGSAQKRFFKLLSA</sequence>
<organism evidence="2 3">
    <name type="scientific">Tilletiaria anomala (strain ATCC 24038 / CBS 436.72 / UBC 951)</name>
    <dbReference type="NCBI Taxonomy" id="1037660"/>
    <lineage>
        <taxon>Eukaryota</taxon>
        <taxon>Fungi</taxon>
        <taxon>Dikarya</taxon>
        <taxon>Basidiomycota</taxon>
        <taxon>Ustilaginomycotina</taxon>
        <taxon>Exobasidiomycetes</taxon>
        <taxon>Georgefischeriales</taxon>
        <taxon>Tilletiariaceae</taxon>
        <taxon>Tilletiaria</taxon>
    </lineage>
</organism>
<dbReference type="EMBL" id="JMSN01000197">
    <property type="protein sequence ID" value="KDN35742.1"/>
    <property type="molecule type" value="Genomic_DNA"/>
</dbReference>
<accession>A0A066V211</accession>
<evidence type="ECO:0000259" key="1">
    <source>
        <dbReference type="Pfam" id="PF08241"/>
    </source>
</evidence>
<dbReference type="OrthoDB" id="184880at2759"/>
<proteinExistence type="predicted"/>
<dbReference type="RefSeq" id="XP_013239855.1">
    <property type="nucleotide sequence ID" value="XM_013384401.1"/>
</dbReference>
<keyword evidence="3" id="KW-1185">Reference proteome</keyword>
<dbReference type="GeneID" id="25262734"/>
<dbReference type="AlphaFoldDB" id="A0A066V211"/>
<dbReference type="InterPro" id="IPR013216">
    <property type="entry name" value="Methyltransf_11"/>
</dbReference>
<comment type="caution">
    <text evidence="2">The sequence shown here is derived from an EMBL/GenBank/DDBJ whole genome shotgun (WGS) entry which is preliminary data.</text>
</comment>
<gene>
    <name evidence="2" type="ORF">K437DRAFT_230100</name>
</gene>
<dbReference type="Pfam" id="PF08241">
    <property type="entry name" value="Methyltransf_11"/>
    <property type="match status" value="1"/>
</dbReference>
<dbReference type="Proteomes" id="UP000027361">
    <property type="component" value="Unassembled WGS sequence"/>
</dbReference>
<dbReference type="HOGENOM" id="CLU_2127098_0_0_1"/>
<dbReference type="InterPro" id="IPR029063">
    <property type="entry name" value="SAM-dependent_MTases_sf"/>
</dbReference>
<reference evidence="2 3" key="1">
    <citation type="submission" date="2014-05" db="EMBL/GenBank/DDBJ databases">
        <title>Draft genome sequence of a rare smut relative, Tilletiaria anomala UBC 951.</title>
        <authorList>
            <consortium name="DOE Joint Genome Institute"/>
            <person name="Toome M."/>
            <person name="Kuo A."/>
            <person name="Henrissat B."/>
            <person name="Lipzen A."/>
            <person name="Tritt A."/>
            <person name="Yoshinaga Y."/>
            <person name="Zane M."/>
            <person name="Barry K."/>
            <person name="Grigoriev I.V."/>
            <person name="Spatafora J.W."/>
            <person name="Aimea M.C."/>
        </authorList>
    </citation>
    <scope>NUCLEOTIDE SEQUENCE [LARGE SCALE GENOMIC DNA]</scope>
    <source>
        <strain evidence="2 3">UBC 951</strain>
    </source>
</reference>
<protein>
    <recommendedName>
        <fullName evidence="1">Methyltransferase type 11 domain-containing protein</fullName>
    </recommendedName>
</protein>
<dbReference type="GO" id="GO:0008757">
    <property type="term" value="F:S-adenosylmethionine-dependent methyltransferase activity"/>
    <property type="evidence" value="ECO:0007669"/>
    <property type="project" value="InterPro"/>
</dbReference>
<dbReference type="Gene3D" id="3.40.50.150">
    <property type="entry name" value="Vaccinia Virus protein VP39"/>
    <property type="match status" value="1"/>
</dbReference>
<dbReference type="STRING" id="1037660.A0A066V211"/>
<feature type="non-terminal residue" evidence="2">
    <location>
        <position position="1"/>
    </location>
</feature>